<protein>
    <submittedName>
        <fullName evidence="2">Uncharacterized protein</fullName>
    </submittedName>
</protein>
<reference evidence="2 3" key="1">
    <citation type="journal article" date="2012" name="Nature">
        <title>Repeated polyploidization of Gossypium genomes and the evolution of spinnable cotton fibres.</title>
        <authorList>
            <person name="Paterson A.H."/>
            <person name="Wendel J.F."/>
            <person name="Gundlach H."/>
            <person name="Guo H."/>
            <person name="Jenkins J."/>
            <person name="Jin D."/>
            <person name="Llewellyn D."/>
            <person name="Showmaker K.C."/>
            <person name="Shu S."/>
            <person name="Udall J."/>
            <person name="Yoo M.J."/>
            <person name="Byers R."/>
            <person name="Chen W."/>
            <person name="Doron-Faigenboim A."/>
            <person name="Duke M.V."/>
            <person name="Gong L."/>
            <person name="Grimwood J."/>
            <person name="Grover C."/>
            <person name="Grupp K."/>
            <person name="Hu G."/>
            <person name="Lee T.H."/>
            <person name="Li J."/>
            <person name="Lin L."/>
            <person name="Liu T."/>
            <person name="Marler B.S."/>
            <person name="Page J.T."/>
            <person name="Roberts A.W."/>
            <person name="Romanel E."/>
            <person name="Sanders W.S."/>
            <person name="Szadkowski E."/>
            <person name="Tan X."/>
            <person name="Tang H."/>
            <person name="Xu C."/>
            <person name="Wang J."/>
            <person name="Wang Z."/>
            <person name="Zhang D."/>
            <person name="Zhang L."/>
            <person name="Ashrafi H."/>
            <person name="Bedon F."/>
            <person name="Bowers J.E."/>
            <person name="Brubaker C.L."/>
            <person name="Chee P.W."/>
            <person name="Das S."/>
            <person name="Gingle A.R."/>
            <person name="Haigler C.H."/>
            <person name="Harker D."/>
            <person name="Hoffmann L.V."/>
            <person name="Hovav R."/>
            <person name="Jones D.C."/>
            <person name="Lemke C."/>
            <person name="Mansoor S."/>
            <person name="ur Rahman M."/>
            <person name="Rainville L.N."/>
            <person name="Rambani A."/>
            <person name="Reddy U.K."/>
            <person name="Rong J.K."/>
            <person name="Saranga Y."/>
            <person name="Scheffler B.E."/>
            <person name="Scheffler J.A."/>
            <person name="Stelly D.M."/>
            <person name="Triplett B.A."/>
            <person name="Van Deynze A."/>
            <person name="Vaslin M.F."/>
            <person name="Waghmare V.N."/>
            <person name="Walford S.A."/>
            <person name="Wright R.J."/>
            <person name="Zaki E.A."/>
            <person name="Zhang T."/>
            <person name="Dennis E.S."/>
            <person name="Mayer K.F."/>
            <person name="Peterson D.G."/>
            <person name="Rokhsar D.S."/>
            <person name="Wang X."/>
            <person name="Schmutz J."/>
        </authorList>
    </citation>
    <scope>NUCLEOTIDE SEQUENCE [LARGE SCALE GENOMIC DNA]</scope>
</reference>
<name>A0A0D2NWT1_GOSRA</name>
<evidence type="ECO:0000256" key="1">
    <source>
        <dbReference type="SAM" id="MobiDB-lite"/>
    </source>
</evidence>
<dbReference type="Proteomes" id="UP000032304">
    <property type="component" value="Chromosome 3"/>
</dbReference>
<dbReference type="Gramene" id="KJB18483">
    <property type="protein sequence ID" value="KJB18483"/>
    <property type="gene ID" value="B456_003G055200"/>
</dbReference>
<proteinExistence type="predicted"/>
<keyword evidence="3" id="KW-1185">Reference proteome</keyword>
<dbReference type="EMBL" id="CM001742">
    <property type="protein sequence ID" value="KJB18483.1"/>
    <property type="molecule type" value="Genomic_DNA"/>
</dbReference>
<gene>
    <name evidence="2" type="ORF">B456_003G055200</name>
</gene>
<organism evidence="2 3">
    <name type="scientific">Gossypium raimondii</name>
    <name type="common">Peruvian cotton</name>
    <name type="synonym">Gossypium klotzschianum subsp. raimondii</name>
    <dbReference type="NCBI Taxonomy" id="29730"/>
    <lineage>
        <taxon>Eukaryota</taxon>
        <taxon>Viridiplantae</taxon>
        <taxon>Streptophyta</taxon>
        <taxon>Embryophyta</taxon>
        <taxon>Tracheophyta</taxon>
        <taxon>Spermatophyta</taxon>
        <taxon>Magnoliopsida</taxon>
        <taxon>eudicotyledons</taxon>
        <taxon>Gunneridae</taxon>
        <taxon>Pentapetalae</taxon>
        <taxon>rosids</taxon>
        <taxon>malvids</taxon>
        <taxon>Malvales</taxon>
        <taxon>Malvaceae</taxon>
        <taxon>Malvoideae</taxon>
        <taxon>Gossypium</taxon>
    </lineage>
</organism>
<dbReference type="AlphaFoldDB" id="A0A0D2NWT1"/>
<evidence type="ECO:0000313" key="3">
    <source>
        <dbReference type="Proteomes" id="UP000032304"/>
    </source>
</evidence>
<accession>A0A0D2NWT1</accession>
<feature type="region of interest" description="Disordered" evidence="1">
    <location>
        <begin position="71"/>
        <end position="109"/>
    </location>
</feature>
<evidence type="ECO:0000313" key="2">
    <source>
        <dbReference type="EMBL" id="KJB18483.1"/>
    </source>
</evidence>
<feature type="compositionally biased region" description="Basic residues" evidence="1">
    <location>
        <begin position="75"/>
        <end position="91"/>
    </location>
</feature>
<sequence>MFFFTPKKKGKTKLISIGRKFKESKTKLCPLIPFEQITCELKDFEFLLISCVSAATTTTISELFHYRQQKSNLHSSKKMKRKNNKNHKKRGINQQPIGPKQHVAAKKQPHISSLSFIASREEDERHRRLVQCRFDNERQKGRKSKMNAGHWCWELLLAGGKH</sequence>